<dbReference type="AlphaFoldDB" id="M5RP40"/>
<dbReference type="Proteomes" id="UP000011991">
    <property type="component" value="Unassembled WGS sequence"/>
</dbReference>
<comment type="caution">
    <text evidence="1">The sequence shown here is derived from an EMBL/GenBank/DDBJ whole genome shotgun (WGS) entry which is preliminary data.</text>
</comment>
<protein>
    <submittedName>
        <fullName evidence="1">Uncharacterized protein</fullName>
    </submittedName>
</protein>
<organism evidence="1 2">
    <name type="scientific">Rhodopirellula maiorica SM1</name>
    <dbReference type="NCBI Taxonomy" id="1265738"/>
    <lineage>
        <taxon>Bacteria</taxon>
        <taxon>Pseudomonadati</taxon>
        <taxon>Planctomycetota</taxon>
        <taxon>Planctomycetia</taxon>
        <taxon>Pirellulales</taxon>
        <taxon>Pirellulaceae</taxon>
        <taxon>Novipirellula</taxon>
    </lineage>
</organism>
<reference evidence="1 2" key="1">
    <citation type="journal article" date="2013" name="Mar. Genomics">
        <title>Expression of sulfatases in Rhodopirellula baltica and the diversity of sulfatases in the genus Rhodopirellula.</title>
        <authorList>
            <person name="Wegner C.E."/>
            <person name="Richter-Heitmann T."/>
            <person name="Klindworth A."/>
            <person name="Klockow C."/>
            <person name="Richter M."/>
            <person name="Achstetter T."/>
            <person name="Glockner F.O."/>
            <person name="Harder J."/>
        </authorList>
    </citation>
    <scope>NUCLEOTIDE SEQUENCE [LARGE SCALE GENOMIC DNA]</scope>
    <source>
        <strain evidence="1 2">SM1</strain>
    </source>
</reference>
<dbReference type="EMBL" id="ANOG01001044">
    <property type="protein sequence ID" value="EMI15729.1"/>
    <property type="molecule type" value="Genomic_DNA"/>
</dbReference>
<evidence type="ECO:0000313" key="2">
    <source>
        <dbReference type="Proteomes" id="UP000011991"/>
    </source>
</evidence>
<evidence type="ECO:0000313" key="1">
    <source>
        <dbReference type="EMBL" id="EMI15729.1"/>
    </source>
</evidence>
<dbReference type="PATRIC" id="fig|1265738.3.peg.7323"/>
<keyword evidence="2" id="KW-1185">Reference proteome</keyword>
<proteinExistence type="predicted"/>
<accession>M5RP40</accession>
<gene>
    <name evidence="1" type="ORF">RMSM_07341</name>
</gene>
<name>M5RP40_9BACT</name>
<sequence>MGTDAHIFAHVCGSDTTDATRLVGHIFTSPRNIKMRRASWASSVY</sequence>